<feature type="region of interest" description="Disordered" evidence="1">
    <location>
        <begin position="145"/>
        <end position="249"/>
    </location>
</feature>
<organism evidence="2 3">
    <name type="scientific">Aaosphaeria arxii CBS 175.79</name>
    <dbReference type="NCBI Taxonomy" id="1450172"/>
    <lineage>
        <taxon>Eukaryota</taxon>
        <taxon>Fungi</taxon>
        <taxon>Dikarya</taxon>
        <taxon>Ascomycota</taxon>
        <taxon>Pezizomycotina</taxon>
        <taxon>Dothideomycetes</taxon>
        <taxon>Pleosporomycetidae</taxon>
        <taxon>Pleosporales</taxon>
        <taxon>Pleosporales incertae sedis</taxon>
        <taxon>Aaosphaeria</taxon>
    </lineage>
</organism>
<name>A0A6A5X959_9PLEO</name>
<dbReference type="RefSeq" id="XP_033377765.1">
    <property type="nucleotide sequence ID" value="XM_033531370.1"/>
</dbReference>
<evidence type="ECO:0000313" key="3">
    <source>
        <dbReference type="Proteomes" id="UP000799778"/>
    </source>
</evidence>
<feature type="compositionally biased region" description="Polar residues" evidence="1">
    <location>
        <begin position="145"/>
        <end position="160"/>
    </location>
</feature>
<dbReference type="GeneID" id="54288767"/>
<proteinExistence type="predicted"/>
<reference evidence="2" key="1">
    <citation type="journal article" date="2020" name="Stud. Mycol.">
        <title>101 Dothideomycetes genomes: a test case for predicting lifestyles and emergence of pathogens.</title>
        <authorList>
            <person name="Haridas S."/>
            <person name="Albert R."/>
            <person name="Binder M."/>
            <person name="Bloem J."/>
            <person name="Labutti K."/>
            <person name="Salamov A."/>
            <person name="Andreopoulos B."/>
            <person name="Baker S."/>
            <person name="Barry K."/>
            <person name="Bills G."/>
            <person name="Bluhm B."/>
            <person name="Cannon C."/>
            <person name="Castanera R."/>
            <person name="Culley D."/>
            <person name="Daum C."/>
            <person name="Ezra D."/>
            <person name="Gonzalez J."/>
            <person name="Henrissat B."/>
            <person name="Kuo A."/>
            <person name="Liang C."/>
            <person name="Lipzen A."/>
            <person name="Lutzoni F."/>
            <person name="Magnuson J."/>
            <person name="Mondo S."/>
            <person name="Nolan M."/>
            <person name="Ohm R."/>
            <person name="Pangilinan J."/>
            <person name="Park H.-J."/>
            <person name="Ramirez L."/>
            <person name="Alfaro M."/>
            <person name="Sun H."/>
            <person name="Tritt A."/>
            <person name="Yoshinaga Y."/>
            <person name="Zwiers L.-H."/>
            <person name="Turgeon B."/>
            <person name="Goodwin S."/>
            <person name="Spatafora J."/>
            <person name="Crous P."/>
            <person name="Grigoriev I."/>
        </authorList>
    </citation>
    <scope>NUCLEOTIDE SEQUENCE</scope>
    <source>
        <strain evidence="2">CBS 175.79</strain>
    </source>
</reference>
<gene>
    <name evidence="2" type="ORF">BU24DRAFT_455418</name>
</gene>
<dbReference type="AlphaFoldDB" id="A0A6A5X959"/>
<protein>
    <submittedName>
        <fullName evidence="2">Uncharacterized protein</fullName>
    </submittedName>
</protein>
<feature type="region of interest" description="Disordered" evidence="1">
    <location>
        <begin position="93"/>
        <end position="116"/>
    </location>
</feature>
<sequence>MPPPNRHVPSRASQIPVIGYHLENRRIKRAATSDDTYLQLSEYSDVHHPLPPKLKTWGVGQGKSKWRRSILPFRQYKNEGFWIHNMLADGDKNNSQSSVNSGALFAPTRPQRPRRDSHTKIIIGLESDDFPDPKPPEIVTVVETSQSLRNSNNNVESMTPTPFPRSLHDPLSPQNPTVYSTPSSPDPLNVDQGRKKSLQQMNTDKPCPPLPLRPRPHQTPALEQPMPSPALEQSMPSPALEQSMPSPALEQPMHSPILEQSMHSPTQAERLDPASLTLWEYIAWFESTSITHPNFADDTVQEIEYMRSWFKKAGGVISKDRIIRDLQNDWDDICKCLNAFGKQKSARTLNSARLLGQVVMKLQLKKSVSQRCQ</sequence>
<keyword evidence="3" id="KW-1185">Reference proteome</keyword>
<feature type="compositionally biased region" description="Polar residues" evidence="1">
    <location>
        <begin position="172"/>
        <end position="183"/>
    </location>
</feature>
<evidence type="ECO:0000256" key="1">
    <source>
        <dbReference type="SAM" id="MobiDB-lite"/>
    </source>
</evidence>
<accession>A0A6A5X959</accession>
<dbReference type="Proteomes" id="UP000799778">
    <property type="component" value="Unassembled WGS sequence"/>
</dbReference>
<evidence type="ECO:0000313" key="2">
    <source>
        <dbReference type="EMBL" id="KAF2009426.1"/>
    </source>
</evidence>
<dbReference type="EMBL" id="ML978078">
    <property type="protein sequence ID" value="KAF2009426.1"/>
    <property type="molecule type" value="Genomic_DNA"/>
</dbReference>